<name>A0ABR9SH64_9BURK</name>
<evidence type="ECO:0000313" key="2">
    <source>
        <dbReference type="Proteomes" id="UP000715965"/>
    </source>
</evidence>
<proteinExistence type="predicted"/>
<evidence type="ECO:0000313" key="1">
    <source>
        <dbReference type="EMBL" id="MBE7941057.1"/>
    </source>
</evidence>
<keyword evidence="2" id="KW-1185">Reference proteome</keyword>
<dbReference type="EMBL" id="JADDOJ010000038">
    <property type="protein sequence ID" value="MBE7941057.1"/>
    <property type="molecule type" value="Genomic_DNA"/>
</dbReference>
<dbReference type="Proteomes" id="UP000715965">
    <property type="component" value="Unassembled WGS sequence"/>
</dbReference>
<comment type="caution">
    <text evidence="1">The sequence shown here is derived from an EMBL/GenBank/DDBJ whole genome shotgun (WGS) entry which is preliminary data.</text>
</comment>
<organism evidence="1 2">
    <name type="scientific">Ramlibacter aquaticus</name>
    <dbReference type="NCBI Taxonomy" id="2780094"/>
    <lineage>
        <taxon>Bacteria</taxon>
        <taxon>Pseudomonadati</taxon>
        <taxon>Pseudomonadota</taxon>
        <taxon>Betaproteobacteria</taxon>
        <taxon>Burkholderiales</taxon>
        <taxon>Comamonadaceae</taxon>
        <taxon>Ramlibacter</taxon>
    </lineage>
</organism>
<dbReference type="RefSeq" id="WP_193780599.1">
    <property type="nucleotide sequence ID" value="NZ_JADDOJ010000038.1"/>
</dbReference>
<accession>A0ABR9SH64</accession>
<reference evidence="1 2" key="1">
    <citation type="submission" date="2020-10" db="EMBL/GenBank/DDBJ databases">
        <title>Draft genome of Ramlibacter aquaticus LMG 30558.</title>
        <authorList>
            <person name="Props R."/>
        </authorList>
    </citation>
    <scope>NUCLEOTIDE SEQUENCE [LARGE SCALE GENOMIC DNA]</scope>
    <source>
        <strain evidence="1 2">LMG 30558</strain>
    </source>
</reference>
<protein>
    <submittedName>
        <fullName evidence="1">Uncharacterized protein</fullName>
    </submittedName>
</protein>
<gene>
    <name evidence="1" type="ORF">IM725_10795</name>
</gene>
<sequence>MESPHDEVLADLLAQSLRDEGVNARTLTLAAVRDLPQAERDRTSAVFLTYPVADSRDAWRDAARELRSLLANALVLTIELPLGEVGTDDKVLAGQADLVVGSFSEALAFVLGGRSAPA</sequence>